<dbReference type="SUPFAM" id="SSF51391">
    <property type="entry name" value="Thiamin phosphate synthase"/>
    <property type="match status" value="1"/>
</dbReference>
<dbReference type="NCBIfam" id="TIGR00693">
    <property type="entry name" value="thiE"/>
    <property type="match status" value="1"/>
</dbReference>
<dbReference type="EC" id="2.5.1.3" evidence="9"/>
<evidence type="ECO:0000256" key="3">
    <source>
        <dbReference type="ARBA" id="ARBA00022723"/>
    </source>
</evidence>
<evidence type="ECO:0000256" key="6">
    <source>
        <dbReference type="ARBA" id="ARBA00047334"/>
    </source>
</evidence>
<evidence type="ECO:0000259" key="12">
    <source>
        <dbReference type="Pfam" id="PF02581"/>
    </source>
</evidence>
<dbReference type="HAMAP" id="MF_00097">
    <property type="entry name" value="TMP_synthase"/>
    <property type="match status" value="1"/>
</dbReference>
<evidence type="ECO:0000256" key="4">
    <source>
        <dbReference type="ARBA" id="ARBA00022842"/>
    </source>
</evidence>
<keyword evidence="5 9" id="KW-0784">Thiamine biosynthesis</keyword>
<dbReference type="InterPro" id="IPR034291">
    <property type="entry name" value="TMP_synthase"/>
</dbReference>
<feature type="binding site" evidence="9">
    <location>
        <begin position="143"/>
        <end position="145"/>
    </location>
    <ligand>
        <name>2-[(2R,5Z)-2-carboxy-4-methylthiazol-5(2H)-ylidene]ethyl phosphate</name>
        <dbReference type="ChEBI" id="CHEBI:62899"/>
    </ligand>
</feature>
<dbReference type="Proteomes" id="UP001056164">
    <property type="component" value="Chromosome"/>
</dbReference>
<dbReference type="InterPro" id="IPR022998">
    <property type="entry name" value="ThiamineP_synth_TenI"/>
</dbReference>
<keyword evidence="14" id="KW-1185">Reference proteome</keyword>
<comment type="catalytic activity">
    <reaction evidence="7 9 10">
        <text>2-(2-carboxy-4-methylthiazol-5-yl)ethyl phosphate + 4-amino-2-methyl-5-(diphosphooxymethyl)pyrimidine + 2 H(+) = thiamine phosphate + CO2 + diphosphate</text>
        <dbReference type="Rhea" id="RHEA:47848"/>
        <dbReference type="ChEBI" id="CHEBI:15378"/>
        <dbReference type="ChEBI" id="CHEBI:16526"/>
        <dbReference type="ChEBI" id="CHEBI:33019"/>
        <dbReference type="ChEBI" id="CHEBI:37575"/>
        <dbReference type="ChEBI" id="CHEBI:57841"/>
        <dbReference type="ChEBI" id="CHEBI:62890"/>
        <dbReference type="EC" id="2.5.1.3"/>
    </reaction>
</comment>
<dbReference type="PANTHER" id="PTHR20857">
    <property type="entry name" value="THIAMINE-PHOSPHATE PYROPHOSPHORYLASE"/>
    <property type="match status" value="1"/>
</dbReference>
<feature type="binding site" evidence="9">
    <location>
        <position position="77"/>
    </location>
    <ligand>
        <name>4-amino-2-methyl-5-(diphosphooxymethyl)pyrimidine</name>
        <dbReference type="ChEBI" id="CHEBI:57841"/>
    </ligand>
</feature>
<feature type="binding site" evidence="9">
    <location>
        <position position="174"/>
    </location>
    <ligand>
        <name>2-[(2R,5Z)-2-carboxy-4-methylthiazol-5(2H)-ylidene]ethyl phosphate</name>
        <dbReference type="ChEBI" id="CHEBI:62899"/>
    </ligand>
</feature>
<evidence type="ECO:0000256" key="5">
    <source>
        <dbReference type="ARBA" id="ARBA00022977"/>
    </source>
</evidence>
<feature type="domain" description="Thiamine phosphate synthase/TenI" evidence="12">
    <location>
        <begin position="10"/>
        <end position="197"/>
    </location>
</feature>
<accession>A0ABY5BY70</accession>
<dbReference type="Pfam" id="PF02581">
    <property type="entry name" value="TMP-TENI"/>
    <property type="match status" value="1"/>
</dbReference>
<evidence type="ECO:0000256" key="10">
    <source>
        <dbReference type="RuleBase" id="RU003826"/>
    </source>
</evidence>
<feature type="binding site" evidence="9">
    <location>
        <begin position="194"/>
        <end position="195"/>
    </location>
    <ligand>
        <name>2-[(2R,5Z)-2-carboxy-4-methylthiazol-5(2H)-ylidene]ethyl phosphate</name>
        <dbReference type="ChEBI" id="CHEBI:62899"/>
    </ligand>
</feature>
<feature type="binding site" evidence="9">
    <location>
        <position position="146"/>
    </location>
    <ligand>
        <name>4-amino-2-methyl-5-(diphosphooxymethyl)pyrimidine</name>
        <dbReference type="ChEBI" id="CHEBI:57841"/>
    </ligand>
</feature>
<keyword evidence="2 9" id="KW-0808">Transferase</keyword>
<dbReference type="EMBL" id="CP097121">
    <property type="protein sequence ID" value="USS90318.1"/>
    <property type="molecule type" value="Genomic_DNA"/>
</dbReference>
<evidence type="ECO:0000256" key="8">
    <source>
        <dbReference type="ARBA" id="ARBA00047883"/>
    </source>
</evidence>
<comment type="cofactor">
    <cofactor evidence="9">
        <name>Mg(2+)</name>
        <dbReference type="ChEBI" id="CHEBI:18420"/>
    </cofactor>
    <text evidence="9">Binds 1 Mg(2+) ion per subunit.</text>
</comment>
<feature type="binding site" evidence="9">
    <location>
        <position position="115"/>
    </location>
    <ligand>
        <name>4-amino-2-methyl-5-(diphosphooxymethyl)pyrimidine</name>
        <dbReference type="ChEBI" id="CHEBI:57841"/>
    </ligand>
</feature>
<dbReference type="GO" id="GO:0004789">
    <property type="term" value="F:thiamine-phosphate diphosphorylase activity"/>
    <property type="evidence" value="ECO:0007669"/>
    <property type="project" value="UniProtKB-EC"/>
</dbReference>
<evidence type="ECO:0000313" key="14">
    <source>
        <dbReference type="Proteomes" id="UP001056164"/>
    </source>
</evidence>
<evidence type="ECO:0000313" key="13">
    <source>
        <dbReference type="EMBL" id="USS90318.1"/>
    </source>
</evidence>
<organism evidence="13 14">
    <name type="scientific">Fructilactobacillus carniphilus</name>
    <dbReference type="NCBI Taxonomy" id="2940297"/>
    <lineage>
        <taxon>Bacteria</taxon>
        <taxon>Bacillati</taxon>
        <taxon>Bacillota</taxon>
        <taxon>Bacilli</taxon>
        <taxon>Lactobacillales</taxon>
        <taxon>Lactobacillaceae</taxon>
        <taxon>Fructilactobacillus</taxon>
    </lineage>
</organism>
<evidence type="ECO:0000256" key="9">
    <source>
        <dbReference type="HAMAP-Rule" id="MF_00097"/>
    </source>
</evidence>
<dbReference type="Gene3D" id="3.20.20.70">
    <property type="entry name" value="Aldolase class I"/>
    <property type="match status" value="1"/>
</dbReference>
<dbReference type="PANTHER" id="PTHR20857:SF15">
    <property type="entry name" value="THIAMINE-PHOSPHATE SYNTHASE"/>
    <property type="match status" value="1"/>
</dbReference>
<name>A0ABY5BY70_9LACO</name>
<comment type="pathway">
    <text evidence="1 9 11">Cofactor biosynthesis; thiamine diphosphate biosynthesis; thiamine phosphate from 4-amino-2-methyl-5-diphosphomethylpyrimidine and 4-methyl-5-(2-phosphoethyl)-thiazole: step 1/1.</text>
</comment>
<protein>
    <recommendedName>
        <fullName evidence="9">Thiamine-phosphate synthase</fullName>
        <shortName evidence="9">TP synthase</shortName>
        <shortName evidence="9">TPS</shortName>
        <ecNumber evidence="9">2.5.1.3</ecNumber>
    </recommendedName>
    <alternativeName>
        <fullName evidence="9">Thiamine-phosphate pyrophosphorylase</fullName>
        <shortName evidence="9">TMP pyrophosphorylase</shortName>
        <shortName evidence="9">TMP-PPase</shortName>
    </alternativeName>
</protein>
<sequence length="219" mass="23064">MKFKPAMLQVYLVIGTQNVEQQPARLLQVVQQALAAGVTAVQFREKDGSQLDAAARVRLGKAIHQLTQAADVPLLVDDDVQLAEQIGAEGVHVGQTDDTVGPIRAQHPDWIIGLSVHNEAELQASQADLPQVDYLGVGPVFATDSKPDAQAPIGVAGLQAVQAQTELPLVAIGGISETNVHELSAVPTIGVSVISAITQSSDLQKTVQLLKTKGATHEN</sequence>
<evidence type="ECO:0000256" key="2">
    <source>
        <dbReference type="ARBA" id="ARBA00022679"/>
    </source>
</evidence>
<feature type="binding site" evidence="9">
    <location>
        <begin position="42"/>
        <end position="46"/>
    </location>
    <ligand>
        <name>4-amino-2-methyl-5-(diphosphooxymethyl)pyrimidine</name>
        <dbReference type="ChEBI" id="CHEBI:57841"/>
    </ligand>
</feature>
<comment type="similarity">
    <text evidence="9 10">Belongs to the thiamine-phosphate synthase family.</text>
</comment>
<evidence type="ECO:0000256" key="11">
    <source>
        <dbReference type="RuleBase" id="RU004253"/>
    </source>
</evidence>
<feature type="binding site" evidence="9">
    <location>
        <position position="78"/>
    </location>
    <ligand>
        <name>Mg(2+)</name>
        <dbReference type="ChEBI" id="CHEBI:18420"/>
    </ligand>
</feature>
<gene>
    <name evidence="9 13" type="primary">thiE</name>
    <name evidence="13" type="ORF">M3M37_05605</name>
</gene>
<reference evidence="13" key="1">
    <citation type="submission" date="2022-05" db="EMBL/GenBank/DDBJ databases">
        <authorList>
            <person name="Oliphant S.A."/>
            <person name="Watson-Haigh N.S."/>
            <person name="Sumby K.M."/>
            <person name="Gardner J.M."/>
            <person name="Jiranek V."/>
        </authorList>
    </citation>
    <scope>NUCLEOTIDE SEQUENCE</scope>
    <source>
        <strain evidence="13">KI4_A6</strain>
    </source>
</reference>
<keyword evidence="3 9" id="KW-0479">Metal-binding</keyword>
<dbReference type="InterPro" id="IPR036206">
    <property type="entry name" value="ThiamineP_synth_sf"/>
</dbReference>
<comment type="catalytic activity">
    <reaction evidence="6 9 10">
        <text>4-methyl-5-(2-phosphooxyethyl)-thiazole + 4-amino-2-methyl-5-(diphosphooxymethyl)pyrimidine + H(+) = thiamine phosphate + diphosphate</text>
        <dbReference type="Rhea" id="RHEA:22328"/>
        <dbReference type="ChEBI" id="CHEBI:15378"/>
        <dbReference type="ChEBI" id="CHEBI:33019"/>
        <dbReference type="ChEBI" id="CHEBI:37575"/>
        <dbReference type="ChEBI" id="CHEBI:57841"/>
        <dbReference type="ChEBI" id="CHEBI:58296"/>
        <dbReference type="EC" id="2.5.1.3"/>
    </reaction>
</comment>
<keyword evidence="4 9" id="KW-0460">Magnesium</keyword>
<feature type="binding site" evidence="9">
    <location>
        <position position="97"/>
    </location>
    <ligand>
        <name>Mg(2+)</name>
        <dbReference type="ChEBI" id="CHEBI:18420"/>
    </ligand>
</feature>
<dbReference type="RefSeq" id="WP_252794809.1">
    <property type="nucleotide sequence ID" value="NZ_CP097121.1"/>
</dbReference>
<evidence type="ECO:0000256" key="7">
    <source>
        <dbReference type="ARBA" id="ARBA00047851"/>
    </source>
</evidence>
<dbReference type="InterPro" id="IPR013785">
    <property type="entry name" value="Aldolase_TIM"/>
</dbReference>
<proteinExistence type="inferred from homology"/>
<dbReference type="CDD" id="cd00564">
    <property type="entry name" value="TMP_TenI"/>
    <property type="match status" value="1"/>
</dbReference>
<comment type="catalytic activity">
    <reaction evidence="8 9 10">
        <text>2-[(2R,5Z)-2-carboxy-4-methylthiazol-5(2H)-ylidene]ethyl phosphate + 4-amino-2-methyl-5-(diphosphooxymethyl)pyrimidine + 2 H(+) = thiamine phosphate + CO2 + diphosphate</text>
        <dbReference type="Rhea" id="RHEA:47844"/>
        <dbReference type="ChEBI" id="CHEBI:15378"/>
        <dbReference type="ChEBI" id="CHEBI:16526"/>
        <dbReference type="ChEBI" id="CHEBI:33019"/>
        <dbReference type="ChEBI" id="CHEBI:37575"/>
        <dbReference type="ChEBI" id="CHEBI:57841"/>
        <dbReference type="ChEBI" id="CHEBI:62899"/>
        <dbReference type="EC" id="2.5.1.3"/>
    </reaction>
</comment>
<comment type="function">
    <text evidence="9">Condenses 4-methyl-5-(beta-hydroxyethyl)thiazole monophosphate (THZ-P) and 2-methyl-4-amino-5-hydroxymethyl pyrimidine pyrophosphate (HMP-PP) to form thiamine monophosphate (TMP).</text>
</comment>
<evidence type="ECO:0000256" key="1">
    <source>
        <dbReference type="ARBA" id="ARBA00005165"/>
    </source>
</evidence>